<dbReference type="KEGG" id="ehx:EMIHUDRAFT_465913"/>
<organism evidence="2 3">
    <name type="scientific">Emiliania huxleyi (strain CCMP1516)</name>
    <dbReference type="NCBI Taxonomy" id="280463"/>
    <lineage>
        <taxon>Eukaryota</taxon>
        <taxon>Haptista</taxon>
        <taxon>Haptophyta</taxon>
        <taxon>Prymnesiophyceae</taxon>
        <taxon>Isochrysidales</taxon>
        <taxon>Noelaerhabdaceae</taxon>
        <taxon>Emiliania</taxon>
    </lineage>
</organism>
<dbReference type="SUPFAM" id="SSF54171">
    <property type="entry name" value="DNA-binding domain"/>
    <property type="match status" value="1"/>
</dbReference>
<evidence type="ECO:0008006" key="4">
    <source>
        <dbReference type="Google" id="ProtNLM"/>
    </source>
</evidence>
<dbReference type="RefSeq" id="XP_005758518.1">
    <property type="nucleotide sequence ID" value="XM_005758461.1"/>
</dbReference>
<dbReference type="AlphaFoldDB" id="A0A0D3I4A4"/>
<protein>
    <recommendedName>
        <fullName evidence="4">AP2/ERF domain-containing protein</fullName>
    </recommendedName>
</protein>
<reference evidence="2" key="2">
    <citation type="submission" date="2024-10" db="UniProtKB">
        <authorList>
            <consortium name="EnsemblProtists"/>
        </authorList>
    </citation>
    <scope>IDENTIFICATION</scope>
</reference>
<proteinExistence type="predicted"/>
<dbReference type="Gene3D" id="3.30.730.10">
    <property type="entry name" value="AP2/ERF domain"/>
    <property type="match status" value="1"/>
</dbReference>
<evidence type="ECO:0000313" key="2">
    <source>
        <dbReference type="EnsemblProtists" id="EOD06089"/>
    </source>
</evidence>
<feature type="compositionally biased region" description="Acidic residues" evidence="1">
    <location>
        <begin position="38"/>
        <end position="47"/>
    </location>
</feature>
<name>A0A0D3I4A4_EMIH1</name>
<keyword evidence="3" id="KW-1185">Reference proteome</keyword>
<dbReference type="GeneID" id="17252291"/>
<dbReference type="HOGENOM" id="CLU_531509_0_0_1"/>
<reference evidence="3" key="1">
    <citation type="journal article" date="2013" name="Nature">
        <title>Pan genome of the phytoplankton Emiliania underpins its global distribution.</title>
        <authorList>
            <person name="Read B.A."/>
            <person name="Kegel J."/>
            <person name="Klute M.J."/>
            <person name="Kuo A."/>
            <person name="Lefebvre S.C."/>
            <person name="Maumus F."/>
            <person name="Mayer C."/>
            <person name="Miller J."/>
            <person name="Monier A."/>
            <person name="Salamov A."/>
            <person name="Young J."/>
            <person name="Aguilar M."/>
            <person name="Claverie J.M."/>
            <person name="Frickenhaus S."/>
            <person name="Gonzalez K."/>
            <person name="Herman E.K."/>
            <person name="Lin Y.C."/>
            <person name="Napier J."/>
            <person name="Ogata H."/>
            <person name="Sarno A.F."/>
            <person name="Shmutz J."/>
            <person name="Schroeder D."/>
            <person name="de Vargas C."/>
            <person name="Verret F."/>
            <person name="von Dassow P."/>
            <person name="Valentin K."/>
            <person name="Van de Peer Y."/>
            <person name="Wheeler G."/>
            <person name="Dacks J.B."/>
            <person name="Delwiche C.F."/>
            <person name="Dyhrman S.T."/>
            <person name="Glockner G."/>
            <person name="John U."/>
            <person name="Richards T."/>
            <person name="Worden A.Z."/>
            <person name="Zhang X."/>
            <person name="Grigoriev I.V."/>
            <person name="Allen A.E."/>
            <person name="Bidle K."/>
            <person name="Borodovsky M."/>
            <person name="Bowler C."/>
            <person name="Brownlee C."/>
            <person name="Cock J.M."/>
            <person name="Elias M."/>
            <person name="Gladyshev V.N."/>
            <person name="Groth M."/>
            <person name="Guda C."/>
            <person name="Hadaegh A."/>
            <person name="Iglesias-Rodriguez M.D."/>
            <person name="Jenkins J."/>
            <person name="Jones B.M."/>
            <person name="Lawson T."/>
            <person name="Leese F."/>
            <person name="Lindquist E."/>
            <person name="Lobanov A."/>
            <person name="Lomsadze A."/>
            <person name="Malik S.B."/>
            <person name="Marsh M.E."/>
            <person name="Mackinder L."/>
            <person name="Mock T."/>
            <person name="Mueller-Roeber B."/>
            <person name="Pagarete A."/>
            <person name="Parker M."/>
            <person name="Probert I."/>
            <person name="Quesneville H."/>
            <person name="Raines C."/>
            <person name="Rensing S.A."/>
            <person name="Riano-Pachon D.M."/>
            <person name="Richier S."/>
            <person name="Rokitta S."/>
            <person name="Shiraiwa Y."/>
            <person name="Soanes D.M."/>
            <person name="van der Giezen M."/>
            <person name="Wahlund T.M."/>
            <person name="Williams B."/>
            <person name="Wilson W."/>
            <person name="Wolfe G."/>
            <person name="Wurch L.L."/>
        </authorList>
    </citation>
    <scope>NUCLEOTIDE SEQUENCE</scope>
</reference>
<dbReference type="InterPro" id="IPR016177">
    <property type="entry name" value="DNA-bd_dom_sf"/>
</dbReference>
<evidence type="ECO:0000313" key="3">
    <source>
        <dbReference type="Proteomes" id="UP000013827"/>
    </source>
</evidence>
<dbReference type="EnsemblProtists" id="EOD06089">
    <property type="protein sequence ID" value="EOD06089"/>
    <property type="gene ID" value="EMIHUDRAFT_465913"/>
</dbReference>
<dbReference type="GO" id="GO:0003700">
    <property type="term" value="F:DNA-binding transcription factor activity"/>
    <property type="evidence" value="ECO:0007669"/>
    <property type="project" value="InterPro"/>
</dbReference>
<dbReference type="InterPro" id="IPR036955">
    <property type="entry name" value="AP2/ERF_dom_sf"/>
</dbReference>
<accession>A0A0D3I4A4</accession>
<sequence>MAATQQKLGGLPPLGPQRTAFERWQHQQRKQRGAQAESETEEEEEEAAAGAAGPAAASAAQSAPSAGSRLQRSSQRKRPAEACSTDEEVAELGLALARSENQMPPNEREQRAGAPAAKAGARCSICLEGSDVDDERLLTRALFCDPFADDGWGFSLCCHNIFHYTCLLAQTKPRQADYVTRQGRCDIATDCPSCRSEIYGTRRRLLNRGPLGGEPPRRNDYILLGERVLIPATLKNSTTGYKNVNYDRGNNKFKAQVRVAGKSVSLGYFDTAEEAAIAYARSEYGRADAAKLLQPRPAPTAAGLEAIRQAAREGLTLTASSSNSGYKGVTFYPNRQCSKNYQLKVKVGGTTVFLGCFATAEQAALFYARREAGRDTSDLTEWLSRRYAPPKAVYEGTPEEARIQPACGGDQAKAEFDEVCEVRRDRTTLLGPSALEIYVPGNHTHVSAMSMCVSYRDANFRANVERFLAPAAAAAHRRGAVDVPRWLPELVFGDLDELRSAVKRPGVNMEDFV</sequence>
<evidence type="ECO:0000256" key="1">
    <source>
        <dbReference type="SAM" id="MobiDB-lite"/>
    </source>
</evidence>
<dbReference type="Proteomes" id="UP000013827">
    <property type="component" value="Unassembled WGS sequence"/>
</dbReference>
<feature type="compositionally biased region" description="Low complexity" evidence="1">
    <location>
        <begin position="48"/>
        <end position="68"/>
    </location>
</feature>
<dbReference type="GO" id="GO:0003677">
    <property type="term" value="F:DNA binding"/>
    <property type="evidence" value="ECO:0007669"/>
    <property type="project" value="InterPro"/>
</dbReference>
<dbReference type="PaxDb" id="2903-EOD06089"/>
<feature type="region of interest" description="Disordered" evidence="1">
    <location>
        <begin position="1"/>
        <end position="85"/>
    </location>
</feature>